<reference evidence="2 3" key="1">
    <citation type="submission" date="2018-06" db="EMBL/GenBank/DDBJ databases">
        <title>Sphaerisporangium craniellae sp. nov., isolated from a marine sponge in the South China Sea.</title>
        <authorList>
            <person name="Li L."/>
        </authorList>
    </citation>
    <scope>NUCLEOTIDE SEQUENCE [LARGE SCALE GENOMIC DNA]</scope>
    <source>
        <strain evidence="2 3">LHW63015</strain>
    </source>
</reference>
<accession>A0A366LW48</accession>
<feature type="compositionally biased region" description="Basic and acidic residues" evidence="1">
    <location>
        <begin position="244"/>
        <end position="253"/>
    </location>
</feature>
<name>A0A366LW48_9ACTN</name>
<keyword evidence="2" id="KW-0675">Receptor</keyword>
<organism evidence="2 3">
    <name type="scientific">Spongiactinospora rosea</name>
    <dbReference type="NCBI Taxonomy" id="2248750"/>
    <lineage>
        <taxon>Bacteria</taxon>
        <taxon>Bacillati</taxon>
        <taxon>Actinomycetota</taxon>
        <taxon>Actinomycetes</taxon>
        <taxon>Streptosporangiales</taxon>
        <taxon>Streptosporangiaceae</taxon>
        <taxon>Spongiactinospora</taxon>
    </lineage>
</organism>
<gene>
    <name evidence="2" type="ORF">DP939_22255</name>
</gene>
<dbReference type="SUPFAM" id="SSF52200">
    <property type="entry name" value="Toll/Interleukin receptor TIR domain"/>
    <property type="match status" value="1"/>
</dbReference>
<dbReference type="InterPro" id="IPR035897">
    <property type="entry name" value="Toll_tir_struct_dom_sf"/>
</dbReference>
<evidence type="ECO:0000313" key="3">
    <source>
        <dbReference type="Proteomes" id="UP000253303"/>
    </source>
</evidence>
<dbReference type="RefSeq" id="WP_113982742.1">
    <property type="nucleotide sequence ID" value="NZ_QMEY01000009.1"/>
</dbReference>
<feature type="region of interest" description="Disordered" evidence="1">
    <location>
        <begin position="229"/>
        <end position="253"/>
    </location>
</feature>
<dbReference type="AlphaFoldDB" id="A0A366LW48"/>
<protein>
    <submittedName>
        <fullName evidence="2">Toll/interleukin-1 receptor domain-containing protein</fullName>
    </submittedName>
</protein>
<sequence length="253" mass="27546">MSHEVFVNYRTGNGEKIAALIHENLANRFGDEHIFRASTSIEPGTHYPDALLRAVRRCEVLLAVMGGDWSTRTELHDENDWVRREILEAFDCGIEVIPILDGRRTERLKATDLPQELARLADVQSIRLDLHQKETGLAYIGNELARKIPSLRAADRTAVPPPPPEGNGGVHNSVNEAHGTVVQSGQISGDVGNVFKGTHHGALHTGKGDMNFNSPNISGPGATFIAGDNRGGIRQNFGSVPPPENDRKNEDGS</sequence>
<dbReference type="Gene3D" id="3.40.50.10140">
    <property type="entry name" value="Toll/interleukin-1 receptor homology (TIR) domain"/>
    <property type="match status" value="1"/>
</dbReference>
<evidence type="ECO:0000313" key="2">
    <source>
        <dbReference type="EMBL" id="RBQ18141.1"/>
    </source>
</evidence>
<dbReference type="Proteomes" id="UP000253303">
    <property type="component" value="Unassembled WGS sequence"/>
</dbReference>
<comment type="caution">
    <text evidence="2">The sequence shown here is derived from an EMBL/GenBank/DDBJ whole genome shotgun (WGS) entry which is preliminary data.</text>
</comment>
<keyword evidence="3" id="KW-1185">Reference proteome</keyword>
<proteinExistence type="predicted"/>
<evidence type="ECO:0000256" key="1">
    <source>
        <dbReference type="SAM" id="MobiDB-lite"/>
    </source>
</evidence>
<dbReference type="EMBL" id="QMEY01000009">
    <property type="protein sequence ID" value="RBQ18141.1"/>
    <property type="molecule type" value="Genomic_DNA"/>
</dbReference>
<dbReference type="OrthoDB" id="3654490at2"/>